<dbReference type="Gene3D" id="1.10.287.130">
    <property type="match status" value="1"/>
</dbReference>
<dbReference type="SUPFAM" id="SSF55874">
    <property type="entry name" value="ATPase domain of HSP90 chaperone/DNA topoisomerase II/histidine kinase"/>
    <property type="match status" value="1"/>
</dbReference>
<dbReference type="SUPFAM" id="SSF47384">
    <property type="entry name" value="Homodimeric domain of signal transducing histidine kinase"/>
    <property type="match status" value="1"/>
</dbReference>
<name>A0A8J7PI53_9BACT</name>
<dbReference type="FunFam" id="3.30.565.10:FF:000006">
    <property type="entry name" value="Sensor histidine kinase WalK"/>
    <property type="match status" value="1"/>
</dbReference>
<dbReference type="AlphaFoldDB" id="A0A8J7PI53"/>
<comment type="catalytic activity">
    <reaction evidence="1">
        <text>ATP + protein L-histidine = ADP + protein N-phospho-L-histidine.</text>
        <dbReference type="EC" id="2.7.13.3"/>
    </reaction>
</comment>
<dbReference type="GO" id="GO:0016020">
    <property type="term" value="C:membrane"/>
    <property type="evidence" value="ECO:0007669"/>
    <property type="project" value="UniProtKB-SubCell"/>
</dbReference>
<evidence type="ECO:0000313" key="16">
    <source>
        <dbReference type="EMBL" id="MBN8662378.1"/>
    </source>
</evidence>
<evidence type="ECO:0000256" key="5">
    <source>
        <dbReference type="ARBA" id="ARBA00022679"/>
    </source>
</evidence>
<feature type="transmembrane region" description="Helical" evidence="13">
    <location>
        <begin position="186"/>
        <end position="208"/>
    </location>
</feature>
<dbReference type="CDD" id="cd00130">
    <property type="entry name" value="PAS"/>
    <property type="match status" value="1"/>
</dbReference>
<protein>
    <recommendedName>
        <fullName evidence="3">histidine kinase</fullName>
        <ecNumber evidence="3">2.7.13.3</ecNumber>
    </recommendedName>
</protein>
<proteinExistence type="predicted"/>
<dbReference type="InterPro" id="IPR035965">
    <property type="entry name" value="PAS-like_dom_sf"/>
</dbReference>
<evidence type="ECO:0000256" key="13">
    <source>
        <dbReference type="SAM" id="Phobius"/>
    </source>
</evidence>
<dbReference type="GO" id="GO:0030295">
    <property type="term" value="F:protein kinase activator activity"/>
    <property type="evidence" value="ECO:0007669"/>
    <property type="project" value="TreeGrafter"/>
</dbReference>
<dbReference type="GO" id="GO:0006355">
    <property type="term" value="P:regulation of DNA-templated transcription"/>
    <property type="evidence" value="ECO:0007669"/>
    <property type="project" value="InterPro"/>
</dbReference>
<dbReference type="EMBL" id="JAFLCK010000037">
    <property type="protein sequence ID" value="MBN8662378.1"/>
    <property type="molecule type" value="Genomic_DNA"/>
</dbReference>
<evidence type="ECO:0000259" key="14">
    <source>
        <dbReference type="PROSITE" id="PS50109"/>
    </source>
</evidence>
<evidence type="ECO:0000256" key="8">
    <source>
        <dbReference type="ARBA" id="ARBA00022777"/>
    </source>
</evidence>
<organism evidence="16 17">
    <name type="scientific">Candidatus Obscuribacter phosphatis</name>
    <dbReference type="NCBI Taxonomy" id="1906157"/>
    <lineage>
        <taxon>Bacteria</taxon>
        <taxon>Bacillati</taxon>
        <taxon>Candidatus Melainabacteria</taxon>
        <taxon>Candidatus Obscuribacterales</taxon>
        <taxon>Candidatus Obscuribacteraceae</taxon>
        <taxon>Candidatus Obscuribacter</taxon>
    </lineage>
</organism>
<dbReference type="GO" id="GO:0000156">
    <property type="term" value="F:phosphorelay response regulator activity"/>
    <property type="evidence" value="ECO:0007669"/>
    <property type="project" value="TreeGrafter"/>
</dbReference>
<dbReference type="Pfam" id="PF02518">
    <property type="entry name" value="HATPase_c"/>
    <property type="match status" value="1"/>
</dbReference>
<dbReference type="InterPro" id="IPR036097">
    <property type="entry name" value="HisK_dim/P_sf"/>
</dbReference>
<dbReference type="NCBIfam" id="TIGR00229">
    <property type="entry name" value="sensory_box"/>
    <property type="match status" value="1"/>
</dbReference>
<dbReference type="GO" id="GO:0000155">
    <property type="term" value="F:phosphorelay sensor kinase activity"/>
    <property type="evidence" value="ECO:0007669"/>
    <property type="project" value="InterPro"/>
</dbReference>
<dbReference type="GO" id="GO:0007234">
    <property type="term" value="P:osmosensory signaling via phosphorelay pathway"/>
    <property type="evidence" value="ECO:0007669"/>
    <property type="project" value="TreeGrafter"/>
</dbReference>
<dbReference type="CDD" id="cd00082">
    <property type="entry name" value="HisKA"/>
    <property type="match status" value="1"/>
</dbReference>
<keyword evidence="8" id="KW-0418">Kinase</keyword>
<evidence type="ECO:0000256" key="12">
    <source>
        <dbReference type="ARBA" id="ARBA00023136"/>
    </source>
</evidence>
<gene>
    <name evidence="16" type="ORF">J0M35_18560</name>
</gene>
<evidence type="ECO:0000259" key="15">
    <source>
        <dbReference type="PROSITE" id="PS50112"/>
    </source>
</evidence>
<evidence type="ECO:0000256" key="10">
    <source>
        <dbReference type="ARBA" id="ARBA00022989"/>
    </source>
</evidence>
<dbReference type="Gene3D" id="3.30.450.20">
    <property type="entry name" value="PAS domain"/>
    <property type="match status" value="1"/>
</dbReference>
<dbReference type="SMART" id="SM00388">
    <property type="entry name" value="HisKA"/>
    <property type="match status" value="1"/>
</dbReference>
<feature type="domain" description="Histidine kinase" evidence="14">
    <location>
        <begin position="383"/>
        <end position="600"/>
    </location>
</feature>
<dbReference type="InterPro" id="IPR050351">
    <property type="entry name" value="BphY/WalK/GraS-like"/>
</dbReference>
<dbReference type="SMART" id="SM00387">
    <property type="entry name" value="HATPase_c"/>
    <property type="match status" value="1"/>
</dbReference>
<evidence type="ECO:0000256" key="6">
    <source>
        <dbReference type="ARBA" id="ARBA00022692"/>
    </source>
</evidence>
<dbReference type="PRINTS" id="PR00344">
    <property type="entry name" value="BCTRLSENSOR"/>
</dbReference>
<dbReference type="InterPro" id="IPR036890">
    <property type="entry name" value="HATPase_C_sf"/>
</dbReference>
<feature type="domain" description="PAS" evidence="15">
    <location>
        <begin position="259"/>
        <end position="329"/>
    </location>
</feature>
<evidence type="ECO:0000256" key="7">
    <source>
        <dbReference type="ARBA" id="ARBA00022741"/>
    </source>
</evidence>
<dbReference type="InterPro" id="IPR003661">
    <property type="entry name" value="HisK_dim/P_dom"/>
</dbReference>
<dbReference type="InterPro" id="IPR000014">
    <property type="entry name" value="PAS"/>
</dbReference>
<dbReference type="Proteomes" id="UP000664277">
    <property type="component" value="Unassembled WGS sequence"/>
</dbReference>
<evidence type="ECO:0000256" key="9">
    <source>
        <dbReference type="ARBA" id="ARBA00022840"/>
    </source>
</evidence>
<sequence>MKPKGQRKLTFSRQILLLISLPVLTQMVFLFALNSSFHSLEESYEKEARASEFLSDMVKFLSDLMNCISAKVVYHISREERDAQIFDRSYKSLLAQVAPLKEKQHRQSHTKQEAEAFDGLMQTLDQSFAQGESAVLSQSQLDTARALLQTRRTLLSVNRLYVDLLQDMQYQRRANSAAKLQARHNLLNLITLTFVLNILFLALALFYFNRVSNKKFAQLKSNIVSLGLNKPLPSKISGSDEMAELDQILHQTSTVLKQAREQEQALVENALDVILSLDKSMRINRINPAGTRLWQISEEELLGRSLASLIYESDRDCLHANLANLNKSNNECSFEIKLESPQGPIDTAFNVRYSDELQTYYCVARDVSKAKELERMRADFMAMISHDLRSPLTSLNLTLEMLETGRLGELPEKAKSRLSRASQSAAHLVELVNDLLELEKFEATGINLHISKSESQTLIEQACALVRELAEASRIKLQVRGNNYPVECDAQRIVRVLTNLLTNAIKFSGPGELVEVITEAGKDSIRIIVADRGKGIAPDKLAMIFEKYKQVVDESQADKKGSGLGLPICKAIVEAHGGKIGVKSQVGRGSQFWFTLYLAGK</sequence>
<dbReference type="PANTHER" id="PTHR42878">
    <property type="entry name" value="TWO-COMPONENT HISTIDINE KINASE"/>
    <property type="match status" value="1"/>
</dbReference>
<comment type="caution">
    <text evidence="16">The sequence shown here is derived from an EMBL/GenBank/DDBJ whole genome shotgun (WGS) entry which is preliminary data.</text>
</comment>
<keyword evidence="7" id="KW-0547">Nucleotide-binding</keyword>
<keyword evidence="10 13" id="KW-1133">Transmembrane helix</keyword>
<dbReference type="PROSITE" id="PS50112">
    <property type="entry name" value="PAS"/>
    <property type="match status" value="1"/>
</dbReference>
<dbReference type="EC" id="2.7.13.3" evidence="3"/>
<keyword evidence="11" id="KW-0902">Two-component regulatory system</keyword>
<keyword evidence="4" id="KW-0597">Phosphoprotein</keyword>
<evidence type="ECO:0000256" key="2">
    <source>
        <dbReference type="ARBA" id="ARBA00004141"/>
    </source>
</evidence>
<dbReference type="SMART" id="SM00091">
    <property type="entry name" value="PAS"/>
    <property type="match status" value="1"/>
</dbReference>
<evidence type="ECO:0000256" key="11">
    <source>
        <dbReference type="ARBA" id="ARBA00023012"/>
    </source>
</evidence>
<reference evidence="16" key="1">
    <citation type="submission" date="2021-02" db="EMBL/GenBank/DDBJ databases">
        <title>Genome-Resolved Metagenomics of a Microbial Community Performing Photosynthetic Biological Nutrient Removal.</title>
        <authorList>
            <person name="Mcdaniel E.A."/>
        </authorList>
    </citation>
    <scope>NUCLEOTIDE SEQUENCE</scope>
    <source>
        <strain evidence="16">UWPOB_OBS1</strain>
    </source>
</reference>
<dbReference type="InterPro" id="IPR003594">
    <property type="entry name" value="HATPase_dom"/>
</dbReference>
<dbReference type="PANTHER" id="PTHR42878:SF7">
    <property type="entry name" value="SENSOR HISTIDINE KINASE GLRK"/>
    <property type="match status" value="1"/>
</dbReference>
<accession>A0A8J7PI53</accession>
<dbReference type="Pfam" id="PF00989">
    <property type="entry name" value="PAS"/>
    <property type="match status" value="1"/>
</dbReference>
<evidence type="ECO:0000313" key="17">
    <source>
        <dbReference type="Proteomes" id="UP000664277"/>
    </source>
</evidence>
<dbReference type="CDD" id="cd00075">
    <property type="entry name" value="HATPase"/>
    <property type="match status" value="1"/>
</dbReference>
<keyword evidence="9" id="KW-0067">ATP-binding</keyword>
<keyword evidence="5" id="KW-0808">Transferase</keyword>
<keyword evidence="6 13" id="KW-0812">Transmembrane</keyword>
<comment type="subcellular location">
    <subcellularLocation>
        <location evidence="2">Membrane</location>
        <topology evidence="2">Multi-pass membrane protein</topology>
    </subcellularLocation>
</comment>
<dbReference type="Gene3D" id="3.30.565.10">
    <property type="entry name" value="Histidine kinase-like ATPase, C-terminal domain"/>
    <property type="match status" value="1"/>
</dbReference>
<dbReference type="InterPro" id="IPR005467">
    <property type="entry name" value="His_kinase_dom"/>
</dbReference>
<evidence type="ECO:0000256" key="1">
    <source>
        <dbReference type="ARBA" id="ARBA00000085"/>
    </source>
</evidence>
<dbReference type="Pfam" id="PF00512">
    <property type="entry name" value="HisKA"/>
    <property type="match status" value="1"/>
</dbReference>
<keyword evidence="12 13" id="KW-0472">Membrane</keyword>
<evidence type="ECO:0000256" key="3">
    <source>
        <dbReference type="ARBA" id="ARBA00012438"/>
    </source>
</evidence>
<dbReference type="PROSITE" id="PS50109">
    <property type="entry name" value="HIS_KIN"/>
    <property type="match status" value="1"/>
</dbReference>
<dbReference type="GO" id="GO:0005524">
    <property type="term" value="F:ATP binding"/>
    <property type="evidence" value="ECO:0007669"/>
    <property type="project" value="UniProtKB-KW"/>
</dbReference>
<dbReference type="InterPro" id="IPR013767">
    <property type="entry name" value="PAS_fold"/>
</dbReference>
<feature type="transmembrane region" description="Helical" evidence="13">
    <location>
        <begin position="15"/>
        <end position="33"/>
    </location>
</feature>
<evidence type="ECO:0000256" key="4">
    <source>
        <dbReference type="ARBA" id="ARBA00022553"/>
    </source>
</evidence>
<dbReference type="InterPro" id="IPR004358">
    <property type="entry name" value="Sig_transdc_His_kin-like_C"/>
</dbReference>
<dbReference type="SUPFAM" id="SSF55785">
    <property type="entry name" value="PYP-like sensor domain (PAS domain)"/>
    <property type="match status" value="1"/>
</dbReference>